<dbReference type="OrthoDB" id="2285229at2759"/>
<evidence type="ECO:0000313" key="4">
    <source>
        <dbReference type="Proteomes" id="UP000183567"/>
    </source>
</evidence>
<dbReference type="PANTHER" id="PTHR23355:SF65">
    <property type="entry name" value="EXORIBONUCLEASE CYT-4, PUTATIVE (AFU_ORTHOLOGUE AFUA_7G01550)-RELATED"/>
    <property type="match status" value="1"/>
</dbReference>
<evidence type="ECO:0000259" key="2">
    <source>
        <dbReference type="SMART" id="SM00955"/>
    </source>
</evidence>
<dbReference type="GO" id="GO:0006402">
    <property type="term" value="P:mRNA catabolic process"/>
    <property type="evidence" value="ECO:0007669"/>
    <property type="project" value="TreeGrafter"/>
</dbReference>
<dbReference type="SMART" id="SM00955">
    <property type="entry name" value="RNB"/>
    <property type="match status" value="1"/>
</dbReference>
<proteinExistence type="predicted"/>
<protein>
    <recommendedName>
        <fullName evidence="2">RNB domain-containing protein</fullName>
    </recommendedName>
</protein>
<comment type="caution">
    <text evidence="3">The sequence shown here is derived from an EMBL/GenBank/DDBJ whole genome shotgun (WGS) entry which is preliminary data.</text>
</comment>
<feature type="region of interest" description="Disordered" evidence="1">
    <location>
        <begin position="1"/>
        <end position="49"/>
    </location>
</feature>
<dbReference type="SUPFAM" id="SSF50249">
    <property type="entry name" value="Nucleic acid-binding proteins"/>
    <property type="match status" value="1"/>
</dbReference>
<dbReference type="GO" id="GO:0000932">
    <property type="term" value="C:P-body"/>
    <property type="evidence" value="ECO:0007669"/>
    <property type="project" value="TreeGrafter"/>
</dbReference>
<dbReference type="PANTHER" id="PTHR23355">
    <property type="entry name" value="RIBONUCLEASE"/>
    <property type="match status" value="1"/>
</dbReference>
<dbReference type="Pfam" id="PF00773">
    <property type="entry name" value="RNB"/>
    <property type="match status" value="1"/>
</dbReference>
<sequence length="972" mass="109438">MHRRAGQLLADIRPNVRSGQSSPTFTPAKKNNSKSFNRRPRKLPPSDFPAATKLADKLIRVVAGTQFTPRRPWKHTETLRGDEWRLLEEVTKHTRHTPKTETQTAFAVDVEDADPAIGPEDAGAVGASVIEAGSLVEVRKATIFACGIVLGHTYMNGRMWHLSLISTGEIVQHVHTDAYIEVPRMVDKDLATRAGTSAIPTNRIETNARVAILKHLREAEKEINKASLVIGRKNTVLYPHVKAKDSDEWATVSLSDAAKLVSDYRPESWPTLFATHKYIMGRPVEFVPQMQTQRLALTYDVRPENHVVKLQRVVDMVRRRSPQLDLFIEKARGLIINSREKATESWDEPPSRVVVEHVAFSPDDRDILDVLHLALRRTRRSSADPYSGVVTSIIKRIGLYSQMIVDDVCLRQFLIEMGEVAPWEDMISQRRELNLDLMPEEESQRVKEHSTLVKKGLSVWPRAKETRPLGPEDFYSCDSVEHLRHDFGNLPVYVVDDVGAEELDDGLSVEPVPNEPGSAWIHVHIADPTSVLPPTHVFAQAARQMGSTAYFIHRTWPMLPPSLTHGRLSLGSLASKGKPEPVLSFSFKVDAEGNMADFDVKAGLIRNITTVDYDSVDKLLGFGAIPVGRPFETPTNPPSFRAIPALETKDVENMRLIHDVILRYRKRCRQVSNPFVFSAPFADLTVPAKPIYGAPITSITNASYYRGFPSLTYEVSSQKTVERGSRLIIAECMKTASRVASRWFSAKGVPMLRRSARPPIALEDRRDIEKLEVMMDENGFVDHAEFIKVKLHVPPVEYLLEPGMHWAMGIPQGEGYVRVTSPLRRYNDLVAHWQIKDVLLRPRAHARLFTPGWLTSYAPELLAQEKLWKLSDRSHRTQWALMYIRRFLDHPNPPGDRIDPLQSLSAYITEPGRTRDLLTYQYACHIPSLGLPAIIVAPRNTDIPVGQHVNVRVKDVQVGLKSLLMLELCGGS</sequence>
<dbReference type="InterPro" id="IPR012340">
    <property type="entry name" value="NA-bd_OB-fold"/>
</dbReference>
<gene>
    <name evidence="3" type="ORF">AZE42_07583</name>
</gene>
<dbReference type="Proteomes" id="UP000183567">
    <property type="component" value="Unassembled WGS sequence"/>
</dbReference>
<dbReference type="InterPro" id="IPR050180">
    <property type="entry name" value="RNR_Ribonuclease"/>
</dbReference>
<accession>A0A1J8PW99</accession>
<dbReference type="STRING" id="180088.A0A1J8PW99"/>
<dbReference type="AlphaFoldDB" id="A0A1J8PW99"/>
<name>A0A1J8PW99_9AGAM</name>
<feature type="compositionally biased region" description="Polar residues" evidence="1">
    <location>
        <begin position="17"/>
        <end position="35"/>
    </location>
</feature>
<evidence type="ECO:0000313" key="3">
    <source>
        <dbReference type="EMBL" id="OJA12743.1"/>
    </source>
</evidence>
<dbReference type="GO" id="GO:0000175">
    <property type="term" value="F:3'-5'-RNA exonuclease activity"/>
    <property type="evidence" value="ECO:0007669"/>
    <property type="project" value="TreeGrafter"/>
</dbReference>
<organism evidence="3 4">
    <name type="scientific">Rhizopogon vesiculosus</name>
    <dbReference type="NCBI Taxonomy" id="180088"/>
    <lineage>
        <taxon>Eukaryota</taxon>
        <taxon>Fungi</taxon>
        <taxon>Dikarya</taxon>
        <taxon>Basidiomycota</taxon>
        <taxon>Agaricomycotina</taxon>
        <taxon>Agaricomycetes</taxon>
        <taxon>Agaricomycetidae</taxon>
        <taxon>Boletales</taxon>
        <taxon>Suillineae</taxon>
        <taxon>Rhizopogonaceae</taxon>
        <taxon>Rhizopogon</taxon>
    </lineage>
</organism>
<dbReference type="GO" id="GO:0003723">
    <property type="term" value="F:RNA binding"/>
    <property type="evidence" value="ECO:0007669"/>
    <property type="project" value="InterPro"/>
</dbReference>
<dbReference type="EMBL" id="LVVM01004523">
    <property type="protein sequence ID" value="OJA12743.1"/>
    <property type="molecule type" value="Genomic_DNA"/>
</dbReference>
<dbReference type="InterPro" id="IPR001900">
    <property type="entry name" value="RNase_II/R"/>
</dbReference>
<feature type="domain" description="RNB" evidence="2">
    <location>
        <begin position="484"/>
        <end position="841"/>
    </location>
</feature>
<reference evidence="3 4" key="1">
    <citation type="submission" date="2016-03" db="EMBL/GenBank/DDBJ databases">
        <title>Comparative genomics of the ectomycorrhizal sister species Rhizopogon vinicolor and Rhizopogon vesiculosus (Basidiomycota: Boletales) reveals a divergence of the mating type B locus.</title>
        <authorList>
            <person name="Mujic A.B."/>
            <person name="Kuo A."/>
            <person name="Tritt A."/>
            <person name="Lipzen A."/>
            <person name="Chen C."/>
            <person name="Johnson J."/>
            <person name="Sharma A."/>
            <person name="Barry K."/>
            <person name="Grigoriev I.V."/>
            <person name="Spatafora J.W."/>
        </authorList>
    </citation>
    <scope>NUCLEOTIDE SEQUENCE [LARGE SCALE GENOMIC DNA]</scope>
    <source>
        <strain evidence="3 4">AM-OR11-056</strain>
    </source>
</reference>
<keyword evidence="4" id="KW-1185">Reference proteome</keyword>
<evidence type="ECO:0000256" key="1">
    <source>
        <dbReference type="SAM" id="MobiDB-lite"/>
    </source>
</evidence>